<dbReference type="AlphaFoldDB" id="A0A1M4YMU6"/>
<dbReference type="GO" id="GO:0005829">
    <property type="term" value="C:cytosol"/>
    <property type="evidence" value="ECO:0007669"/>
    <property type="project" value="UniProtKB-ARBA"/>
</dbReference>
<dbReference type="InterPro" id="IPR036812">
    <property type="entry name" value="NAD(P)_OxRdtase_dom_sf"/>
</dbReference>
<dbReference type="InterPro" id="IPR020471">
    <property type="entry name" value="AKR"/>
</dbReference>
<evidence type="ECO:0000259" key="2">
    <source>
        <dbReference type="Pfam" id="PF00248"/>
    </source>
</evidence>
<proteinExistence type="predicted"/>
<dbReference type="PRINTS" id="PR00069">
    <property type="entry name" value="ALDKETRDTASE"/>
</dbReference>
<feature type="domain" description="NADP-dependent oxidoreductase" evidence="2">
    <location>
        <begin position="15"/>
        <end position="316"/>
    </location>
</feature>
<dbReference type="CDD" id="cd19091">
    <property type="entry name" value="AKR_PsAKR"/>
    <property type="match status" value="1"/>
</dbReference>
<dbReference type="OrthoDB" id="9803483at2"/>
<evidence type="ECO:0000313" key="3">
    <source>
        <dbReference type="EMBL" id="SHF06822.1"/>
    </source>
</evidence>
<dbReference type="FunFam" id="3.20.20.100:FF:000004">
    <property type="entry name" value="Oxidoreductase, aldo/keto reductase"/>
    <property type="match status" value="1"/>
</dbReference>
<gene>
    <name evidence="3" type="ORF">SAMN05444279_11622</name>
</gene>
<dbReference type="InterPro" id="IPR023210">
    <property type="entry name" value="NADP_OxRdtase_dom"/>
</dbReference>
<dbReference type="Gene3D" id="3.20.20.100">
    <property type="entry name" value="NADP-dependent oxidoreductase domain"/>
    <property type="match status" value="1"/>
</dbReference>
<dbReference type="PANTHER" id="PTHR43364:SF18">
    <property type="entry name" value="OXIDOREDUCTASE"/>
    <property type="match status" value="1"/>
</dbReference>
<keyword evidence="1" id="KW-0560">Oxidoreductase</keyword>
<name>A0A1M4YMU6_9RHOB</name>
<dbReference type="PANTHER" id="PTHR43364">
    <property type="entry name" value="NADH-SPECIFIC METHYLGLYOXAL REDUCTASE-RELATED"/>
    <property type="match status" value="1"/>
</dbReference>
<reference evidence="3 4" key="1">
    <citation type="submission" date="2016-11" db="EMBL/GenBank/DDBJ databases">
        <authorList>
            <person name="Varghese N."/>
            <person name="Submissions S."/>
        </authorList>
    </citation>
    <scope>NUCLEOTIDE SEQUENCE [LARGE SCALE GENOMIC DNA]</scope>
    <source>
        <strain evidence="3 4">DSM 29341</strain>
    </source>
</reference>
<sequence length="343" mass="37129">MKYKPLGKTGLYVSELTLGTMTFANEDSASGQTLGATGQELATRMVDLALEAGINIFDTANMYSDGVSEIMLGKALGARRKDAIIATKVYFSGTTGPNDLGTSRLAIMREVEGSLKRLGTDWIDLYQVHSFDPTTPLEETLRALDDLVRQGKVRYVGLSNFAAWQIAKADGLARRMGTERFCSVQAYYSLVGRELEREIIPAAMDLGLGTLIWSPLAGGFLSGKYTREGEAAGRRASFDFPPVDKERGYDVVDTLREIAAAKGASVPQIALAWLLHKPGVTSVIVGARREEQLVDNLGAADIALGNEEMAQLDAVSALAPEYPHFLPPMQRGESLYGRLSGDQ</sequence>
<keyword evidence="4" id="KW-1185">Reference proteome</keyword>
<dbReference type="PROSITE" id="PS00062">
    <property type="entry name" value="ALDOKETO_REDUCTASE_2"/>
    <property type="match status" value="1"/>
</dbReference>
<dbReference type="Proteomes" id="UP000325134">
    <property type="component" value="Unassembled WGS sequence"/>
</dbReference>
<organism evidence="3 4">
    <name type="scientific">Ruegeria intermedia</name>
    <dbReference type="NCBI Taxonomy" id="996115"/>
    <lineage>
        <taxon>Bacteria</taxon>
        <taxon>Pseudomonadati</taxon>
        <taxon>Pseudomonadota</taxon>
        <taxon>Alphaproteobacteria</taxon>
        <taxon>Rhodobacterales</taxon>
        <taxon>Roseobacteraceae</taxon>
        <taxon>Ruegeria</taxon>
    </lineage>
</organism>
<protein>
    <submittedName>
        <fullName evidence="3">Predicted oxidoreductase</fullName>
    </submittedName>
</protein>
<evidence type="ECO:0000313" key="4">
    <source>
        <dbReference type="Proteomes" id="UP000325134"/>
    </source>
</evidence>
<dbReference type="Pfam" id="PF00248">
    <property type="entry name" value="Aldo_ket_red"/>
    <property type="match status" value="1"/>
</dbReference>
<dbReference type="InterPro" id="IPR050523">
    <property type="entry name" value="AKR_Detox_Biosynth"/>
</dbReference>
<dbReference type="GO" id="GO:0016491">
    <property type="term" value="F:oxidoreductase activity"/>
    <property type="evidence" value="ECO:0007669"/>
    <property type="project" value="UniProtKB-KW"/>
</dbReference>
<dbReference type="SUPFAM" id="SSF51430">
    <property type="entry name" value="NAD(P)-linked oxidoreductase"/>
    <property type="match status" value="1"/>
</dbReference>
<dbReference type="RefSeq" id="WP_149776307.1">
    <property type="nucleotide sequence ID" value="NZ_FQVK01000016.1"/>
</dbReference>
<evidence type="ECO:0000256" key="1">
    <source>
        <dbReference type="ARBA" id="ARBA00023002"/>
    </source>
</evidence>
<accession>A0A1M4YMU6</accession>
<dbReference type="InterPro" id="IPR018170">
    <property type="entry name" value="Aldo/ket_reductase_CS"/>
</dbReference>
<dbReference type="EMBL" id="FQVK01000016">
    <property type="protein sequence ID" value="SHF06822.1"/>
    <property type="molecule type" value="Genomic_DNA"/>
</dbReference>